<evidence type="ECO:0000259" key="5">
    <source>
        <dbReference type="Pfam" id="PF00725"/>
    </source>
</evidence>
<keyword evidence="3" id="KW-0560">Oxidoreductase</keyword>
<feature type="domain" description="3-hydroxyacyl-CoA dehydrogenase NAD binding" evidence="6">
    <location>
        <begin position="4"/>
        <end position="44"/>
    </location>
</feature>
<dbReference type="PANTHER" id="PTHR48075:SF5">
    <property type="entry name" value="3-HYDROXYBUTYRYL-COA DEHYDROGENASE"/>
    <property type="match status" value="1"/>
</dbReference>
<evidence type="ECO:0000313" key="7">
    <source>
        <dbReference type="EMBL" id="NEB90968.1"/>
    </source>
</evidence>
<dbReference type="SUPFAM" id="SSF51735">
    <property type="entry name" value="NAD(P)-binding Rossmann-fold domains"/>
    <property type="match status" value="1"/>
</dbReference>
<proteinExistence type="inferred from homology"/>
<dbReference type="Gene3D" id="3.40.50.720">
    <property type="entry name" value="NAD(P)-binding Rossmann-like Domain"/>
    <property type="match status" value="1"/>
</dbReference>
<dbReference type="SUPFAM" id="SSF48179">
    <property type="entry name" value="6-phosphogluconate dehydrogenase C-terminal domain-like"/>
    <property type="match status" value="1"/>
</dbReference>
<protein>
    <submittedName>
        <fullName evidence="7">Hydroxylacyl-CoA dehydrogenase</fullName>
    </submittedName>
</protein>
<evidence type="ECO:0000256" key="2">
    <source>
        <dbReference type="ARBA" id="ARBA00009463"/>
    </source>
</evidence>
<dbReference type="Proteomes" id="UP000470520">
    <property type="component" value="Unassembled WGS sequence"/>
</dbReference>
<feature type="domain" description="3-hydroxyacyl-CoA dehydrogenase C-terminal" evidence="5">
    <location>
        <begin position="166"/>
        <end position="225"/>
    </location>
</feature>
<dbReference type="EMBL" id="JAAGMR010000052">
    <property type="protein sequence ID" value="NEB90968.1"/>
    <property type="molecule type" value="Genomic_DNA"/>
</dbReference>
<evidence type="ECO:0000256" key="4">
    <source>
        <dbReference type="SAM" id="MobiDB-lite"/>
    </source>
</evidence>
<dbReference type="AlphaFoldDB" id="A0A7K3QM45"/>
<sequence>MSVVTIVGAGVIGLSWARLFGAAGWEVRISDPRPDLPEIAAQHLAGLPVTLYGDLAAAADGAHFVQEAGPERIEIKEEMFAVLAAHTRGDVALASSSSSLLPSAIAKGNPAADRIVIGHPFNPPELMPLVEVVPGPLTSAQAVDRAVEVYRALGRMPIRLKKEIPGFVGNRLQKVFNDQATYLVQQGVIDVADLDDLVRASLGLRWATVGPFQSGVLGGGPEGMRHLLTHVASQMTFEIGEPDPAGMDSVLDDVEAAYGTGESAYERLAGLRDRRTRAVLEPLGWQRPPAADAAQEGPETGTDSDQRV</sequence>
<dbReference type="InterPro" id="IPR013328">
    <property type="entry name" value="6PGD_dom2"/>
</dbReference>
<dbReference type="Pfam" id="PF00725">
    <property type="entry name" value="3HCDH"/>
    <property type="match status" value="1"/>
</dbReference>
<name>A0A7K3QM45_9ACTN</name>
<dbReference type="GO" id="GO:0070403">
    <property type="term" value="F:NAD+ binding"/>
    <property type="evidence" value="ECO:0007669"/>
    <property type="project" value="InterPro"/>
</dbReference>
<accession>A0A7K3QM45</accession>
<dbReference type="Gene3D" id="1.10.1040.10">
    <property type="entry name" value="N-(1-d-carboxylethyl)-l-norvaline Dehydrogenase, domain 2"/>
    <property type="match status" value="1"/>
</dbReference>
<comment type="similarity">
    <text evidence="2">Belongs to the 3-hydroxyacyl-CoA dehydrogenase family.</text>
</comment>
<dbReference type="InterPro" id="IPR008927">
    <property type="entry name" value="6-PGluconate_DH-like_C_sf"/>
</dbReference>
<dbReference type="InterPro" id="IPR036291">
    <property type="entry name" value="NAD(P)-bd_dom_sf"/>
</dbReference>
<evidence type="ECO:0000259" key="6">
    <source>
        <dbReference type="Pfam" id="PF02737"/>
    </source>
</evidence>
<dbReference type="PANTHER" id="PTHR48075">
    <property type="entry name" value="3-HYDROXYACYL-COA DEHYDROGENASE FAMILY PROTEIN"/>
    <property type="match status" value="1"/>
</dbReference>
<dbReference type="GO" id="GO:0006631">
    <property type="term" value="P:fatty acid metabolic process"/>
    <property type="evidence" value="ECO:0007669"/>
    <property type="project" value="InterPro"/>
</dbReference>
<dbReference type="GO" id="GO:0016616">
    <property type="term" value="F:oxidoreductase activity, acting on the CH-OH group of donors, NAD or NADP as acceptor"/>
    <property type="evidence" value="ECO:0007669"/>
    <property type="project" value="InterPro"/>
</dbReference>
<reference evidence="7 8" key="1">
    <citation type="submission" date="2020-01" db="EMBL/GenBank/DDBJ databases">
        <title>Insect and environment-associated Actinomycetes.</title>
        <authorList>
            <person name="Currrie C."/>
            <person name="Chevrette M."/>
            <person name="Carlson C."/>
            <person name="Stubbendieck R."/>
            <person name="Wendt-Pienkowski E."/>
        </authorList>
    </citation>
    <scope>NUCLEOTIDE SEQUENCE [LARGE SCALE GENOMIC DNA]</scope>
    <source>
        <strain evidence="7 8">SID7754</strain>
    </source>
</reference>
<feature type="domain" description="3-hydroxyacyl-CoA dehydrogenase NAD binding" evidence="6">
    <location>
        <begin position="50"/>
        <end position="162"/>
    </location>
</feature>
<dbReference type="RefSeq" id="WP_164186942.1">
    <property type="nucleotide sequence ID" value="NZ_JAAGMR010000052.1"/>
</dbReference>
<gene>
    <name evidence="7" type="ORF">G3I21_04350</name>
</gene>
<feature type="region of interest" description="Disordered" evidence="4">
    <location>
        <begin position="280"/>
        <end position="308"/>
    </location>
</feature>
<evidence type="ECO:0000313" key="8">
    <source>
        <dbReference type="Proteomes" id="UP000470520"/>
    </source>
</evidence>
<organism evidence="7 8">
    <name type="scientific">Streptomyces bauhiniae</name>
    <dbReference type="NCBI Taxonomy" id="2340725"/>
    <lineage>
        <taxon>Bacteria</taxon>
        <taxon>Bacillati</taxon>
        <taxon>Actinomycetota</taxon>
        <taxon>Actinomycetes</taxon>
        <taxon>Kitasatosporales</taxon>
        <taxon>Streptomycetaceae</taxon>
        <taxon>Streptomyces</taxon>
    </lineage>
</organism>
<dbReference type="InterPro" id="IPR006108">
    <property type="entry name" value="3HC_DH_C"/>
</dbReference>
<dbReference type="InterPro" id="IPR006176">
    <property type="entry name" value="3-OHacyl-CoA_DH_NAD-bd"/>
</dbReference>
<evidence type="ECO:0000256" key="1">
    <source>
        <dbReference type="ARBA" id="ARBA00005086"/>
    </source>
</evidence>
<comment type="caution">
    <text evidence="7">The sequence shown here is derived from an EMBL/GenBank/DDBJ whole genome shotgun (WGS) entry which is preliminary data.</text>
</comment>
<evidence type="ECO:0000256" key="3">
    <source>
        <dbReference type="ARBA" id="ARBA00023002"/>
    </source>
</evidence>
<comment type="pathway">
    <text evidence="1">Lipid metabolism; butanoate metabolism.</text>
</comment>
<dbReference type="Pfam" id="PF02737">
    <property type="entry name" value="3HCDH_N"/>
    <property type="match status" value="2"/>
</dbReference>